<evidence type="ECO:0000256" key="2">
    <source>
        <dbReference type="ARBA" id="ARBA00022692"/>
    </source>
</evidence>
<dbReference type="EMBL" id="CDMZ01001853">
    <property type="protein sequence ID" value="CEM38426.1"/>
    <property type="molecule type" value="Genomic_DNA"/>
</dbReference>
<feature type="transmembrane region" description="Helical" evidence="6">
    <location>
        <begin position="88"/>
        <end position="118"/>
    </location>
</feature>
<evidence type="ECO:0000313" key="7">
    <source>
        <dbReference type="EMBL" id="CEM38426.1"/>
    </source>
</evidence>
<feature type="region of interest" description="Disordered" evidence="5">
    <location>
        <begin position="229"/>
        <end position="261"/>
    </location>
</feature>
<dbReference type="GO" id="GO:0016020">
    <property type="term" value="C:membrane"/>
    <property type="evidence" value="ECO:0007669"/>
    <property type="project" value="UniProtKB-SubCell"/>
</dbReference>
<comment type="subcellular location">
    <subcellularLocation>
        <location evidence="1">Membrane</location>
        <topology evidence="1">Multi-pass membrane protein</topology>
    </subcellularLocation>
</comment>
<dbReference type="AlphaFoldDB" id="A0A0G4H3Z1"/>
<reference evidence="7" key="1">
    <citation type="submission" date="2014-11" db="EMBL/GenBank/DDBJ databases">
        <authorList>
            <person name="Otto D Thomas"/>
            <person name="Naeem Raeece"/>
        </authorList>
    </citation>
    <scope>NUCLEOTIDE SEQUENCE</scope>
</reference>
<feature type="transmembrane region" description="Helical" evidence="6">
    <location>
        <begin position="6"/>
        <end position="31"/>
    </location>
</feature>
<organism evidence="7">
    <name type="scientific">Chromera velia CCMP2878</name>
    <dbReference type="NCBI Taxonomy" id="1169474"/>
    <lineage>
        <taxon>Eukaryota</taxon>
        <taxon>Sar</taxon>
        <taxon>Alveolata</taxon>
        <taxon>Colpodellida</taxon>
        <taxon>Chromeraceae</taxon>
        <taxon>Chromera</taxon>
    </lineage>
</organism>
<feature type="transmembrane region" description="Helical" evidence="6">
    <location>
        <begin position="411"/>
        <end position="432"/>
    </location>
</feature>
<evidence type="ECO:0000256" key="6">
    <source>
        <dbReference type="SAM" id="Phobius"/>
    </source>
</evidence>
<evidence type="ECO:0000256" key="1">
    <source>
        <dbReference type="ARBA" id="ARBA00004141"/>
    </source>
</evidence>
<sequence>MDSSVFITTCIITFIAAILSSGGGIGGGALYMPALMTIFGDAHRAVPESKVTIFGLAVSACLFNLQQRHPGCDRPLIDVPVAAVLEPLTLVGTIAGVIVNVLLSSLQIVILLTAVLSLTTWRTFRKGMEQFQREQEKMKLSQEVNSHLLTQEGGPYSPSARVSFPRNNIPTPHAQPSGDADADCSDVFLTEEEAEAHEQVLRDLDQQTAMLDPVGGSFEQIGEARRLSPLGGGVVVPDEEEEVKGPEGLEGGERPGENVQGDDWVNRRILSSNSRPNMVFPSSPPRSPSRFRVSRRATSVSVMHETLGEEAREILKEESKIPVGILSALFCSWLVNATLLYLSSGPLVLLCGPSKKRFFLFGLVAFQICFSCGVGASLMRHVARRQKAGIPEMPVSKGGMSWVTPRRLMKYSALSFFAGVCAGALGIGGGLIKGPFMLEIGLAPQSAVATAVFMIFFTSSTTSFQFALLGALDPKLSVVFSVIAFLGSLIGTALVASLVARLKRQSIVTFLLAGLIFLSMLSMIAVGTSRLLSGEHPKEVSLWAEGLGAFCAEKMRHGGGEV</sequence>
<keyword evidence="3 6" id="KW-1133">Transmembrane helix</keyword>
<accession>A0A0G4H3Z1</accession>
<dbReference type="InterPro" id="IPR002781">
    <property type="entry name" value="TM_pro_TauE-like"/>
</dbReference>
<dbReference type="PANTHER" id="PTHR14255">
    <property type="entry name" value="CEREBLON"/>
    <property type="match status" value="1"/>
</dbReference>
<dbReference type="PANTHER" id="PTHR14255:SF3">
    <property type="entry name" value="SULFITE EXPORTER TAUE_SAFE FAMILY PROTEIN 5-RELATED"/>
    <property type="match status" value="1"/>
</dbReference>
<evidence type="ECO:0000256" key="3">
    <source>
        <dbReference type="ARBA" id="ARBA00022989"/>
    </source>
</evidence>
<dbReference type="GO" id="GO:0016567">
    <property type="term" value="P:protein ubiquitination"/>
    <property type="evidence" value="ECO:0007669"/>
    <property type="project" value="TreeGrafter"/>
</dbReference>
<gene>
    <name evidence="7" type="ORF">Cvel_5659</name>
</gene>
<name>A0A0G4H3Z1_9ALVE</name>
<protein>
    <submittedName>
        <fullName evidence="7">Uncharacterized protein</fullName>
    </submittedName>
</protein>
<evidence type="ECO:0000256" key="5">
    <source>
        <dbReference type="SAM" id="MobiDB-lite"/>
    </source>
</evidence>
<keyword evidence="2 6" id="KW-0812">Transmembrane</keyword>
<feature type="compositionally biased region" description="Basic and acidic residues" evidence="5">
    <location>
        <begin position="243"/>
        <end position="256"/>
    </location>
</feature>
<proteinExistence type="predicted"/>
<feature type="transmembrane region" description="Helical" evidence="6">
    <location>
        <begin position="358"/>
        <end position="378"/>
    </location>
</feature>
<dbReference type="GO" id="GO:0031464">
    <property type="term" value="C:Cul4A-RING E3 ubiquitin ligase complex"/>
    <property type="evidence" value="ECO:0007669"/>
    <property type="project" value="TreeGrafter"/>
</dbReference>
<dbReference type="VEuPathDB" id="CryptoDB:Cvel_5659"/>
<feature type="transmembrane region" description="Helical" evidence="6">
    <location>
        <begin position="321"/>
        <end position="343"/>
    </location>
</feature>
<feature type="transmembrane region" description="Helical" evidence="6">
    <location>
        <begin position="447"/>
        <end position="469"/>
    </location>
</feature>
<dbReference type="Pfam" id="PF01925">
    <property type="entry name" value="TauE"/>
    <property type="match status" value="2"/>
</dbReference>
<evidence type="ECO:0000256" key="4">
    <source>
        <dbReference type="ARBA" id="ARBA00023136"/>
    </source>
</evidence>
<feature type="transmembrane region" description="Helical" evidence="6">
    <location>
        <begin position="476"/>
        <end position="500"/>
    </location>
</feature>
<feature type="transmembrane region" description="Helical" evidence="6">
    <location>
        <begin position="506"/>
        <end position="526"/>
    </location>
</feature>
<keyword evidence="4 6" id="KW-0472">Membrane</keyword>